<dbReference type="GO" id="GO:0000422">
    <property type="term" value="P:autophagy of mitochondrion"/>
    <property type="evidence" value="ECO:0007669"/>
    <property type="project" value="TreeGrafter"/>
</dbReference>
<keyword evidence="5" id="KW-0813">Transport</keyword>
<dbReference type="InterPro" id="IPR007135">
    <property type="entry name" value="Atg3/Atg10"/>
</dbReference>
<gene>
    <name evidence="8" type="ORF">M407DRAFT_27288</name>
</gene>
<dbReference type="GO" id="GO:0032446">
    <property type="term" value="P:protein modification by small protein conjugation"/>
    <property type="evidence" value="ECO:0007669"/>
    <property type="project" value="TreeGrafter"/>
</dbReference>
<reference evidence="9" key="2">
    <citation type="submission" date="2015-01" db="EMBL/GenBank/DDBJ databases">
        <title>Evolutionary Origins and Diversification of the Mycorrhizal Mutualists.</title>
        <authorList>
            <consortium name="DOE Joint Genome Institute"/>
            <consortium name="Mycorrhizal Genomics Consortium"/>
            <person name="Kohler A."/>
            <person name="Kuo A."/>
            <person name="Nagy L.G."/>
            <person name="Floudas D."/>
            <person name="Copeland A."/>
            <person name="Barry K.W."/>
            <person name="Cichocki N."/>
            <person name="Veneault-Fourrey C."/>
            <person name="LaButti K."/>
            <person name="Lindquist E.A."/>
            <person name="Lipzen A."/>
            <person name="Lundell T."/>
            <person name="Morin E."/>
            <person name="Murat C."/>
            <person name="Riley R."/>
            <person name="Ohm R."/>
            <person name="Sun H."/>
            <person name="Tunlid A."/>
            <person name="Henrissat B."/>
            <person name="Grigoriev I.V."/>
            <person name="Hibbett D.S."/>
            <person name="Martin F."/>
        </authorList>
    </citation>
    <scope>NUCLEOTIDE SEQUENCE [LARGE SCALE GENOMIC DNA]</scope>
    <source>
        <strain evidence="9">MUT 4182</strain>
    </source>
</reference>
<dbReference type="GO" id="GO:0061651">
    <property type="term" value="F:Atg12 conjugating enzyme activity"/>
    <property type="evidence" value="ECO:0007669"/>
    <property type="project" value="TreeGrafter"/>
</dbReference>
<accession>A0A0C3KP75</accession>
<dbReference type="GO" id="GO:0000045">
    <property type="term" value="P:autophagosome assembly"/>
    <property type="evidence" value="ECO:0007669"/>
    <property type="project" value="TreeGrafter"/>
</dbReference>
<evidence type="ECO:0000256" key="4">
    <source>
        <dbReference type="ARBA" id="ARBA00022786"/>
    </source>
</evidence>
<evidence type="ECO:0000256" key="7">
    <source>
        <dbReference type="ARBA" id="ARBA00029833"/>
    </source>
</evidence>
<keyword evidence="9" id="KW-1185">Reference proteome</keyword>
<dbReference type="STRING" id="1051891.A0A0C3KP75"/>
<dbReference type="GO" id="GO:0015031">
    <property type="term" value="P:protein transport"/>
    <property type="evidence" value="ECO:0007669"/>
    <property type="project" value="UniProtKB-KW"/>
</dbReference>
<keyword evidence="5" id="KW-0653">Protein transport</keyword>
<dbReference type="HOGENOM" id="CLU_072332_2_0_1"/>
<dbReference type="GO" id="GO:0005829">
    <property type="term" value="C:cytosol"/>
    <property type="evidence" value="ECO:0007669"/>
    <property type="project" value="TreeGrafter"/>
</dbReference>
<keyword evidence="6" id="KW-0072">Autophagy</keyword>
<comment type="similarity">
    <text evidence="1">Belongs to the ATG10 family.</text>
</comment>
<sequence>MKAPSVLSRDEFNLAAEGFVRGSQRGTTRELDLRSTITDGWSWKKHSSFTHLCYLHRSRRTALVPEHDKETEYQDDMEDQIQSEFDASEAVVPELRVVTMQQYVAWSATYQLPGFYFTMHDASGTPVPLETIYRSAFFQKSRSMIAPPETTGIPAIFDRTQRDQSRLGGGDNAQFPVLAQGDHPVLGTPCWVFHPCETSAAIREILDELVGDGWTGSEGDLVRWLETWFMVLSSVVDLRL</sequence>
<evidence type="ECO:0000256" key="2">
    <source>
        <dbReference type="ARBA" id="ARBA00021099"/>
    </source>
</evidence>
<evidence type="ECO:0000256" key="3">
    <source>
        <dbReference type="ARBA" id="ARBA00022679"/>
    </source>
</evidence>
<evidence type="ECO:0000313" key="9">
    <source>
        <dbReference type="Proteomes" id="UP000054248"/>
    </source>
</evidence>
<proteinExistence type="inferred from homology"/>
<organism evidence="8 9">
    <name type="scientific">Tulasnella calospora MUT 4182</name>
    <dbReference type="NCBI Taxonomy" id="1051891"/>
    <lineage>
        <taxon>Eukaryota</taxon>
        <taxon>Fungi</taxon>
        <taxon>Dikarya</taxon>
        <taxon>Basidiomycota</taxon>
        <taxon>Agaricomycotina</taxon>
        <taxon>Agaricomycetes</taxon>
        <taxon>Cantharellales</taxon>
        <taxon>Tulasnellaceae</taxon>
        <taxon>Tulasnella</taxon>
    </lineage>
</organism>
<evidence type="ECO:0000256" key="1">
    <source>
        <dbReference type="ARBA" id="ARBA00005696"/>
    </source>
</evidence>
<protein>
    <recommendedName>
        <fullName evidence="2">Ubiquitin-like-conjugating enzyme ATG10</fullName>
    </recommendedName>
    <alternativeName>
        <fullName evidence="7">Autophagy-related protein 10</fullName>
    </alternativeName>
</protein>
<evidence type="ECO:0000313" key="8">
    <source>
        <dbReference type="EMBL" id="KIO23218.1"/>
    </source>
</evidence>
<evidence type="ECO:0000256" key="5">
    <source>
        <dbReference type="ARBA" id="ARBA00022927"/>
    </source>
</evidence>
<reference evidence="8 9" key="1">
    <citation type="submission" date="2014-04" db="EMBL/GenBank/DDBJ databases">
        <authorList>
            <consortium name="DOE Joint Genome Institute"/>
            <person name="Kuo A."/>
            <person name="Girlanda M."/>
            <person name="Perotto S."/>
            <person name="Kohler A."/>
            <person name="Nagy L.G."/>
            <person name="Floudas D."/>
            <person name="Copeland A."/>
            <person name="Barry K.W."/>
            <person name="Cichocki N."/>
            <person name="Veneault-Fourrey C."/>
            <person name="LaButti K."/>
            <person name="Lindquist E.A."/>
            <person name="Lipzen A."/>
            <person name="Lundell T."/>
            <person name="Morin E."/>
            <person name="Murat C."/>
            <person name="Sun H."/>
            <person name="Tunlid A."/>
            <person name="Henrissat B."/>
            <person name="Grigoriev I.V."/>
            <person name="Hibbett D.S."/>
            <person name="Martin F."/>
            <person name="Nordberg H.P."/>
            <person name="Cantor M.N."/>
            <person name="Hua S.X."/>
        </authorList>
    </citation>
    <scope>NUCLEOTIDE SEQUENCE [LARGE SCALE GENOMIC DNA]</scope>
    <source>
        <strain evidence="8 9">MUT 4182</strain>
    </source>
</reference>
<dbReference type="PANTHER" id="PTHR14957">
    <property type="entry name" value="UBIQUITIN-LIKE-CONJUGATING ENZYME ATG10"/>
    <property type="match status" value="1"/>
</dbReference>
<dbReference type="OrthoDB" id="4089664at2759"/>
<keyword evidence="3" id="KW-0808">Transferase</keyword>
<dbReference type="Gene3D" id="3.30.1460.50">
    <property type="match status" value="1"/>
</dbReference>
<name>A0A0C3KP75_9AGAM</name>
<evidence type="ECO:0000256" key="6">
    <source>
        <dbReference type="ARBA" id="ARBA00023006"/>
    </source>
</evidence>
<dbReference type="EMBL" id="KN823090">
    <property type="protein sequence ID" value="KIO23218.1"/>
    <property type="molecule type" value="Genomic_DNA"/>
</dbReference>
<keyword evidence="4" id="KW-0833">Ubl conjugation pathway</keyword>
<dbReference type="Proteomes" id="UP000054248">
    <property type="component" value="Unassembled WGS sequence"/>
</dbReference>
<dbReference type="PANTHER" id="PTHR14957:SF1">
    <property type="entry name" value="UBIQUITIN-LIKE-CONJUGATING ENZYME ATG10"/>
    <property type="match status" value="1"/>
</dbReference>
<dbReference type="Pfam" id="PF03987">
    <property type="entry name" value="Autophagy_act_C"/>
    <property type="match status" value="1"/>
</dbReference>
<dbReference type="AlphaFoldDB" id="A0A0C3KP75"/>